<dbReference type="InterPro" id="IPR001584">
    <property type="entry name" value="Integrase_cat-core"/>
</dbReference>
<evidence type="ECO:0000313" key="2">
    <source>
        <dbReference type="EMBL" id="RBW67900.1"/>
    </source>
</evidence>
<sequence length="228" mass="26577">MKGCPYDNAVAEAVFKIIKTEFVKGRHFDSLEELTRELHDYVHYYYYNHYIGHHEWFYPQYNDYNKYVSRQQTYIALQAVNGKYVAAEGGGGRELVANRDRIGPWEKFIIHYVSPPPVEPPPHENKLLLKEDISLFLFEYLGIGFNCHVKIEVWTNEIKISSYINEHRVGYDSIKMEGHNTVVIQKSVSGLKPKFVFSRHGKRLDARVEVKVGGRIIAKWGPETIAKW</sequence>
<dbReference type="InterPro" id="IPR008999">
    <property type="entry name" value="Actin-crosslinking"/>
</dbReference>
<dbReference type="Pfam" id="PF13333">
    <property type="entry name" value="rve_2"/>
    <property type="match status" value="1"/>
</dbReference>
<name>A0A366XNH9_9BACI</name>
<dbReference type="EMBL" id="QOCW01000028">
    <property type="protein sequence ID" value="RBW67900.1"/>
    <property type="molecule type" value="Genomic_DNA"/>
</dbReference>
<dbReference type="OrthoDB" id="9781005at2"/>
<dbReference type="Gene3D" id="2.80.10.50">
    <property type="match status" value="1"/>
</dbReference>
<gene>
    <name evidence="2" type="ORF">DS031_19675</name>
</gene>
<comment type="caution">
    <text evidence="2">The sequence shown here is derived from an EMBL/GenBank/DDBJ whole genome shotgun (WGS) entry which is preliminary data.</text>
</comment>
<dbReference type="SUPFAM" id="SSF53098">
    <property type="entry name" value="Ribonuclease H-like"/>
    <property type="match status" value="1"/>
</dbReference>
<dbReference type="SUPFAM" id="SSF50405">
    <property type="entry name" value="Actin-crosslinking proteins"/>
    <property type="match status" value="1"/>
</dbReference>
<dbReference type="InterPro" id="IPR012337">
    <property type="entry name" value="RNaseH-like_sf"/>
</dbReference>
<accession>A0A366XNH9</accession>
<reference evidence="2 3" key="1">
    <citation type="submission" date="2018-07" db="EMBL/GenBank/DDBJ databases">
        <title>Lottiidibacillus patelloidae gen. nov., sp. nov., isolated from the intestinal tract of a marine limpet and the reclassification of B. taeanensis BH030017T, B. algicola KMM 3737T and B. hwajinpoensis SW-72T as genus Lottiidibacillus.</title>
        <authorList>
            <person name="Liu R."/>
            <person name="Huang Z."/>
        </authorList>
    </citation>
    <scope>NUCLEOTIDE SEQUENCE [LARGE SCALE GENOMIC DNA]</scope>
    <source>
        <strain evidence="2 3">BH030017</strain>
    </source>
</reference>
<dbReference type="GO" id="GO:0015074">
    <property type="term" value="P:DNA integration"/>
    <property type="evidence" value="ECO:0007669"/>
    <property type="project" value="InterPro"/>
</dbReference>
<dbReference type="AlphaFoldDB" id="A0A366XNH9"/>
<dbReference type="Proteomes" id="UP000253314">
    <property type="component" value="Unassembled WGS sequence"/>
</dbReference>
<keyword evidence="3" id="KW-1185">Reference proteome</keyword>
<feature type="domain" description="Integrase catalytic" evidence="1">
    <location>
        <begin position="12"/>
        <end position="49"/>
    </location>
</feature>
<organism evidence="2 3">
    <name type="scientific">Bacillus taeanensis</name>
    <dbReference type="NCBI Taxonomy" id="273032"/>
    <lineage>
        <taxon>Bacteria</taxon>
        <taxon>Bacillati</taxon>
        <taxon>Bacillota</taxon>
        <taxon>Bacilli</taxon>
        <taxon>Bacillales</taxon>
        <taxon>Bacillaceae</taxon>
        <taxon>Bacillus</taxon>
    </lineage>
</organism>
<evidence type="ECO:0000259" key="1">
    <source>
        <dbReference type="Pfam" id="PF13333"/>
    </source>
</evidence>
<proteinExistence type="predicted"/>
<protein>
    <recommendedName>
        <fullName evidence="1">Integrase catalytic domain-containing protein</fullName>
    </recommendedName>
</protein>
<evidence type="ECO:0000313" key="3">
    <source>
        <dbReference type="Proteomes" id="UP000253314"/>
    </source>
</evidence>
<dbReference type="CDD" id="cd00257">
    <property type="entry name" value="beta-trefoil_FSCN-like"/>
    <property type="match status" value="1"/>
</dbReference>